<dbReference type="Proteomes" id="UP000275137">
    <property type="component" value="Unassembled WGS sequence"/>
</dbReference>
<dbReference type="PANTHER" id="PTHR33973">
    <property type="entry name" value="OS07G0153300 PROTEIN"/>
    <property type="match status" value="1"/>
</dbReference>
<accession>A0A3N0V5P0</accession>
<dbReference type="AlphaFoldDB" id="A0A3N0V5P0"/>
<comment type="caution">
    <text evidence="1">The sequence shown here is derived from an EMBL/GenBank/DDBJ whole genome shotgun (WGS) entry which is preliminary data.</text>
</comment>
<sequence length="262" mass="30189">MLHSAIYSGWVQHRRFAPRAHSFRYKLFMLYLDLDELDLLFKGRWLWSVGRWNLAWLRRADYLGDPAQPIRAAVQAVVLKETGHALSGPVRMLTHMRYFGHCFNPVTFYYCYAADGVTLDSIVAEITNTPWKERHAYVLDCRNKPVQQLDFSFSKDFHVSPFMPMQIEYDWHFGKPGQALYVHMRNLRGDGKMFDATLQLQHQPVTGATLAKVLLQFPLMTLKVSAAIYWQALCLWLKGVPFHSHPAKISKPGVSSSQGTRS</sequence>
<keyword evidence="2" id="KW-1185">Reference proteome</keyword>
<gene>
    <name evidence="1" type="ORF">ED236_00590</name>
</gene>
<dbReference type="PANTHER" id="PTHR33973:SF4">
    <property type="entry name" value="OS07G0153300 PROTEIN"/>
    <property type="match status" value="1"/>
</dbReference>
<organism evidence="1 2">
    <name type="scientific">Pseudomethylobacillus aquaticus</name>
    <dbReference type="NCBI Taxonomy" id="2676064"/>
    <lineage>
        <taxon>Bacteria</taxon>
        <taxon>Pseudomonadati</taxon>
        <taxon>Pseudomonadota</taxon>
        <taxon>Betaproteobacteria</taxon>
        <taxon>Nitrosomonadales</taxon>
        <taxon>Methylophilaceae</taxon>
        <taxon>Pseudomethylobacillus</taxon>
    </lineage>
</organism>
<reference evidence="1 2" key="1">
    <citation type="submission" date="2018-10" db="EMBL/GenBank/DDBJ databases">
        <authorList>
            <person name="Chen W.-M."/>
        </authorList>
    </citation>
    <scope>NUCLEOTIDE SEQUENCE [LARGE SCALE GENOMIC DNA]</scope>
    <source>
        <strain evidence="1 2">H-5</strain>
    </source>
</reference>
<name>A0A3N0V5P0_9PROT</name>
<evidence type="ECO:0000313" key="2">
    <source>
        <dbReference type="Proteomes" id="UP000275137"/>
    </source>
</evidence>
<dbReference type="RefSeq" id="WP_123236017.1">
    <property type="nucleotide sequence ID" value="NZ_RJVP01000001.1"/>
</dbReference>
<protein>
    <submittedName>
        <fullName evidence="1">DUF1365 domain-containing protein</fullName>
    </submittedName>
</protein>
<dbReference type="Pfam" id="PF07103">
    <property type="entry name" value="DUF1365"/>
    <property type="match status" value="1"/>
</dbReference>
<proteinExistence type="predicted"/>
<dbReference type="EMBL" id="RJVP01000001">
    <property type="protein sequence ID" value="ROH88023.1"/>
    <property type="molecule type" value="Genomic_DNA"/>
</dbReference>
<evidence type="ECO:0000313" key="1">
    <source>
        <dbReference type="EMBL" id="ROH88023.1"/>
    </source>
</evidence>
<dbReference type="InterPro" id="IPR010775">
    <property type="entry name" value="DUF1365"/>
</dbReference>